<sequence length="133" mass="15344">KLQRIRPMTNILVADNQTLKPNYPDDQEWKIIIDLLILLEPIYHATIMLSSSTLPTQGDLRMVFRGLITHLNNNENPEVNTQYTIASVMKTKFASYWVHLNESSTISGLLELHNKLSTYVVNEREQAINILHE</sequence>
<name>A0ACA9SVF8_9GLOM</name>
<gene>
    <name evidence="1" type="ORF">RPERSI_LOCUS34392</name>
</gene>
<evidence type="ECO:0000313" key="2">
    <source>
        <dbReference type="Proteomes" id="UP000789920"/>
    </source>
</evidence>
<reference evidence="1" key="1">
    <citation type="submission" date="2021-06" db="EMBL/GenBank/DDBJ databases">
        <authorList>
            <person name="Kallberg Y."/>
            <person name="Tangrot J."/>
            <person name="Rosling A."/>
        </authorList>
    </citation>
    <scope>NUCLEOTIDE SEQUENCE</scope>
    <source>
        <strain evidence="1">MA461A</strain>
    </source>
</reference>
<dbReference type="Proteomes" id="UP000789920">
    <property type="component" value="Unassembled WGS sequence"/>
</dbReference>
<evidence type="ECO:0000313" key="1">
    <source>
        <dbReference type="EMBL" id="CAG8846940.1"/>
    </source>
</evidence>
<protein>
    <submittedName>
        <fullName evidence="1">9488_t:CDS:1</fullName>
    </submittedName>
</protein>
<feature type="non-terminal residue" evidence="1">
    <location>
        <position position="1"/>
    </location>
</feature>
<accession>A0ACA9SVF8</accession>
<dbReference type="EMBL" id="CAJVQC010153601">
    <property type="protein sequence ID" value="CAG8846940.1"/>
    <property type="molecule type" value="Genomic_DNA"/>
</dbReference>
<feature type="non-terminal residue" evidence="1">
    <location>
        <position position="133"/>
    </location>
</feature>
<keyword evidence="2" id="KW-1185">Reference proteome</keyword>
<comment type="caution">
    <text evidence="1">The sequence shown here is derived from an EMBL/GenBank/DDBJ whole genome shotgun (WGS) entry which is preliminary data.</text>
</comment>
<organism evidence="1 2">
    <name type="scientific">Racocetra persica</name>
    <dbReference type="NCBI Taxonomy" id="160502"/>
    <lineage>
        <taxon>Eukaryota</taxon>
        <taxon>Fungi</taxon>
        <taxon>Fungi incertae sedis</taxon>
        <taxon>Mucoromycota</taxon>
        <taxon>Glomeromycotina</taxon>
        <taxon>Glomeromycetes</taxon>
        <taxon>Diversisporales</taxon>
        <taxon>Gigasporaceae</taxon>
        <taxon>Racocetra</taxon>
    </lineage>
</organism>
<proteinExistence type="predicted"/>